<organism evidence="2 3">
    <name type="scientific">Liparis tanakae</name>
    <name type="common">Tanaka's snailfish</name>
    <dbReference type="NCBI Taxonomy" id="230148"/>
    <lineage>
        <taxon>Eukaryota</taxon>
        <taxon>Metazoa</taxon>
        <taxon>Chordata</taxon>
        <taxon>Craniata</taxon>
        <taxon>Vertebrata</taxon>
        <taxon>Euteleostomi</taxon>
        <taxon>Actinopterygii</taxon>
        <taxon>Neopterygii</taxon>
        <taxon>Teleostei</taxon>
        <taxon>Neoteleostei</taxon>
        <taxon>Acanthomorphata</taxon>
        <taxon>Eupercaria</taxon>
        <taxon>Perciformes</taxon>
        <taxon>Cottioidei</taxon>
        <taxon>Cottales</taxon>
        <taxon>Liparidae</taxon>
        <taxon>Liparis</taxon>
    </lineage>
</organism>
<feature type="compositionally biased region" description="Acidic residues" evidence="1">
    <location>
        <begin position="130"/>
        <end position="141"/>
    </location>
</feature>
<comment type="caution">
    <text evidence="2">The sequence shown here is derived from an EMBL/GenBank/DDBJ whole genome shotgun (WGS) entry which is preliminary data.</text>
</comment>
<dbReference type="Proteomes" id="UP000314294">
    <property type="component" value="Unassembled WGS sequence"/>
</dbReference>
<protein>
    <submittedName>
        <fullName evidence="2">Uncharacterized protein</fullName>
    </submittedName>
</protein>
<evidence type="ECO:0000313" key="3">
    <source>
        <dbReference type="Proteomes" id="UP000314294"/>
    </source>
</evidence>
<gene>
    <name evidence="2" type="ORF">EYF80_038329</name>
</gene>
<proteinExistence type="predicted"/>
<name>A0A4Z2GDQ6_9TELE</name>
<evidence type="ECO:0000256" key="1">
    <source>
        <dbReference type="SAM" id="MobiDB-lite"/>
    </source>
</evidence>
<keyword evidence="3" id="KW-1185">Reference proteome</keyword>
<dbReference type="AlphaFoldDB" id="A0A4Z2GDQ6"/>
<feature type="region of interest" description="Disordered" evidence="1">
    <location>
        <begin position="114"/>
        <end position="141"/>
    </location>
</feature>
<sequence>MAERHGEVKLPSGPPQCDMLGISGGAGKDESLSLPRGYPGVFGVYLGGRTSVLAWFCPCVLGLLWPSASPPAITLSMSRESMLDAEAHAELTLDLWDAASCSLTAPTEPVLLCCPPPDEPDEGRRSVAEEKEEEEEEEEEEVWRAASSMLREAFSSCEVMSSREMLAAAGRALRLPPRTVLAGEARVLLLALPRWSAVCKYKWWNGSTSAAPPSAGARVLGAGAAAPRASLLALVLAARRRVGFGDGVELLLDGAQVGHQGVQVHGVALVQRLCRERRRSEEREKGEEAGLHELVHQVFF</sequence>
<accession>A0A4Z2GDQ6</accession>
<reference evidence="2 3" key="1">
    <citation type="submission" date="2019-03" db="EMBL/GenBank/DDBJ databases">
        <title>First draft genome of Liparis tanakae, snailfish: a comprehensive survey of snailfish specific genes.</title>
        <authorList>
            <person name="Kim W."/>
            <person name="Song I."/>
            <person name="Jeong J.-H."/>
            <person name="Kim D."/>
            <person name="Kim S."/>
            <person name="Ryu S."/>
            <person name="Song J.Y."/>
            <person name="Lee S.K."/>
        </authorList>
    </citation>
    <scope>NUCLEOTIDE SEQUENCE [LARGE SCALE GENOMIC DNA]</scope>
    <source>
        <tissue evidence="2">Muscle</tissue>
    </source>
</reference>
<evidence type="ECO:0000313" key="2">
    <source>
        <dbReference type="EMBL" id="TNN51479.1"/>
    </source>
</evidence>
<dbReference type="EMBL" id="SRLO01000581">
    <property type="protein sequence ID" value="TNN51479.1"/>
    <property type="molecule type" value="Genomic_DNA"/>
</dbReference>